<dbReference type="InterPro" id="IPR036695">
    <property type="entry name" value="Arg-tRNA-synth_N_sf"/>
</dbReference>
<dbReference type="InterPro" id="IPR014729">
    <property type="entry name" value="Rossmann-like_a/b/a_fold"/>
</dbReference>
<dbReference type="Pfam" id="PF20241">
    <property type="entry name" value="DUF6598"/>
    <property type="match status" value="1"/>
</dbReference>
<comment type="caution">
    <text evidence="5">The sequence shown here is derived from an EMBL/GenBank/DDBJ whole genome shotgun (WGS) entry which is preliminary data.</text>
</comment>
<protein>
    <recommendedName>
        <fullName evidence="2">arginine--tRNA ligase</fullName>
        <ecNumber evidence="2">6.1.1.19</ecNumber>
    </recommendedName>
</protein>
<dbReference type="InterPro" id="IPR001278">
    <property type="entry name" value="Arg-tRNA-ligase"/>
</dbReference>
<dbReference type="InterPro" id="IPR046533">
    <property type="entry name" value="DUF6598"/>
</dbReference>
<evidence type="ECO:0000256" key="3">
    <source>
        <dbReference type="ARBA" id="ARBA00049339"/>
    </source>
</evidence>
<dbReference type="PANTHER" id="PTHR11956:SF5">
    <property type="entry name" value="ARGININE--TRNA LIGASE, CYTOPLASMIC"/>
    <property type="match status" value="1"/>
</dbReference>
<evidence type="ECO:0000256" key="2">
    <source>
        <dbReference type="ARBA" id="ARBA00012837"/>
    </source>
</evidence>
<accession>A0A6L2KYI1</accession>
<gene>
    <name evidence="5" type="ORF">Tci_026007</name>
</gene>
<feature type="domain" description="DALR anticodon binding" evidence="4">
    <location>
        <begin position="375"/>
        <end position="477"/>
    </location>
</feature>
<evidence type="ECO:0000313" key="5">
    <source>
        <dbReference type="EMBL" id="GEU54029.1"/>
    </source>
</evidence>
<dbReference type="InterPro" id="IPR009080">
    <property type="entry name" value="tRNAsynth_Ia_anticodon-bd"/>
</dbReference>
<dbReference type="GO" id="GO:0005737">
    <property type="term" value="C:cytoplasm"/>
    <property type="evidence" value="ECO:0007669"/>
    <property type="project" value="InterPro"/>
</dbReference>
<dbReference type="Pfam" id="PF05746">
    <property type="entry name" value="DALR_1"/>
    <property type="match status" value="1"/>
</dbReference>
<dbReference type="GO" id="GO:0005524">
    <property type="term" value="F:ATP binding"/>
    <property type="evidence" value="ECO:0007669"/>
    <property type="project" value="InterPro"/>
</dbReference>
<organism evidence="5">
    <name type="scientific">Tanacetum cinerariifolium</name>
    <name type="common">Dalmatian daisy</name>
    <name type="synonym">Chrysanthemum cinerariifolium</name>
    <dbReference type="NCBI Taxonomy" id="118510"/>
    <lineage>
        <taxon>Eukaryota</taxon>
        <taxon>Viridiplantae</taxon>
        <taxon>Streptophyta</taxon>
        <taxon>Embryophyta</taxon>
        <taxon>Tracheophyta</taxon>
        <taxon>Spermatophyta</taxon>
        <taxon>Magnoliopsida</taxon>
        <taxon>eudicotyledons</taxon>
        <taxon>Gunneridae</taxon>
        <taxon>Pentapetalae</taxon>
        <taxon>asterids</taxon>
        <taxon>campanulids</taxon>
        <taxon>Asterales</taxon>
        <taxon>Asteraceae</taxon>
        <taxon>Asteroideae</taxon>
        <taxon>Anthemideae</taxon>
        <taxon>Anthemidinae</taxon>
        <taxon>Tanacetum</taxon>
    </lineage>
</organism>
<name>A0A6L2KYI1_TANCI</name>
<dbReference type="SUPFAM" id="SSF47323">
    <property type="entry name" value="Anticodon-binding domain of a subclass of class I aminoacyl-tRNA synthetases"/>
    <property type="match status" value="1"/>
</dbReference>
<dbReference type="Gene3D" id="3.30.1360.70">
    <property type="entry name" value="Arginyl tRNA synthetase N-terminal domain"/>
    <property type="match status" value="1"/>
</dbReference>
<dbReference type="GO" id="GO:0006420">
    <property type="term" value="P:arginyl-tRNA aminoacylation"/>
    <property type="evidence" value="ECO:0007669"/>
    <property type="project" value="InterPro"/>
</dbReference>
<dbReference type="Gene3D" id="3.40.50.620">
    <property type="entry name" value="HUPs"/>
    <property type="match status" value="1"/>
</dbReference>
<dbReference type="EMBL" id="BKCJ010003266">
    <property type="protein sequence ID" value="GEU54029.1"/>
    <property type="molecule type" value="Genomic_DNA"/>
</dbReference>
<dbReference type="SMART" id="SM00836">
    <property type="entry name" value="DALR_1"/>
    <property type="match status" value="1"/>
</dbReference>
<dbReference type="InterPro" id="IPR008909">
    <property type="entry name" value="DALR_anticod-bd"/>
</dbReference>
<keyword evidence="5" id="KW-0436">Ligase</keyword>
<evidence type="ECO:0000259" key="4">
    <source>
        <dbReference type="SMART" id="SM00836"/>
    </source>
</evidence>
<dbReference type="Gene3D" id="1.10.730.10">
    <property type="entry name" value="Isoleucyl-tRNA Synthetase, Domain 1"/>
    <property type="match status" value="1"/>
</dbReference>
<comment type="similarity">
    <text evidence="1">Belongs to the class-I aminoacyl-tRNA synthetase family.</text>
</comment>
<dbReference type="GO" id="GO:0004814">
    <property type="term" value="F:arginine-tRNA ligase activity"/>
    <property type="evidence" value="ECO:0007669"/>
    <property type="project" value="UniProtKB-EC"/>
</dbReference>
<dbReference type="EC" id="6.1.1.19" evidence="2"/>
<comment type="catalytic activity">
    <reaction evidence="3">
        <text>tRNA(Arg) + L-arginine + ATP = L-arginyl-tRNA(Arg) + AMP + diphosphate</text>
        <dbReference type="Rhea" id="RHEA:20301"/>
        <dbReference type="Rhea" id="RHEA-COMP:9658"/>
        <dbReference type="Rhea" id="RHEA-COMP:9673"/>
        <dbReference type="ChEBI" id="CHEBI:30616"/>
        <dbReference type="ChEBI" id="CHEBI:32682"/>
        <dbReference type="ChEBI" id="CHEBI:33019"/>
        <dbReference type="ChEBI" id="CHEBI:78442"/>
        <dbReference type="ChEBI" id="CHEBI:78513"/>
        <dbReference type="ChEBI" id="CHEBI:456215"/>
        <dbReference type="EC" id="6.1.1.19"/>
    </reaction>
</comment>
<proteinExistence type="inferred from homology"/>
<dbReference type="InterPro" id="IPR005148">
    <property type="entry name" value="Arg-tRNA-synth_N"/>
</dbReference>
<reference evidence="5" key="1">
    <citation type="journal article" date="2019" name="Sci. Rep.">
        <title>Draft genome of Tanacetum cinerariifolium, the natural source of mosquito coil.</title>
        <authorList>
            <person name="Yamashiro T."/>
            <person name="Shiraishi A."/>
            <person name="Satake H."/>
            <person name="Nakayama K."/>
        </authorList>
    </citation>
    <scope>NUCLEOTIDE SEQUENCE</scope>
</reference>
<evidence type="ECO:0000256" key="1">
    <source>
        <dbReference type="ARBA" id="ARBA00005594"/>
    </source>
</evidence>
<dbReference type="Pfam" id="PF03485">
    <property type="entry name" value="Arg_tRNA_synt_N"/>
    <property type="match status" value="1"/>
</dbReference>
<dbReference type="AlphaFoldDB" id="A0A6L2KYI1"/>
<dbReference type="PANTHER" id="PTHR11956">
    <property type="entry name" value="ARGINYL-TRNA SYNTHETASE"/>
    <property type="match status" value="1"/>
</dbReference>
<sequence>MDMEVDASDVEDNRWSLKEEVTTLMEDTLRLSFPDLKEQPMLFGCKKEYGDYQCENVFSIWPHLRNNPESDFKKPTNVGEEIKKHLEKRDDMIKEVSIHDIGIVTFRLSGKWMAESIHKMLRAGIDTWAPKLYVGKVMVNFPSWDIAGETRVASFRRAYITNTLVRLLKYSKIDVTVNKGFSEADDKQKAHDEVHKCFLIEDTDENMMISYRAADKLKPIVCGKKDRGFGNASKDLSDLWYGLEKEKANWIVYVTPVQQQEYIEMCITAARHAGWLPDDRYKSPDTSYAGYQSCSTEVEKLINTLRQLVFFFDLSASLLDCALRYTFLKNHRLADCTLDIIELVKEEGNTLRHLLKTRDKIRSFTTKSSDNIDELKKVSELTLGEGEVWEDGVECVLGLHLLMFTEVLEESCLSVLPHILCEYLYDLSVKFGRYHTSYNHSVYEVGSVAESTRLLLFEATGVVMDKCFHLLGITLEYSSSEVSIAQSLVSSAEQPMDVIELKDVNAYEAVKKKQKRAVGGATEHTSITPWPNPIARDPPKILNPRFEPISVSVNITTDSEFKKGKMFGHISVSDTYGLLPDAWGPTYESDSGQVSLFRRDWCNSIDIINFDLLYLGNPRSRHSVPFSPTMEISMELIVTTELKDNLFLLCDHQSDMKFSEFWKKDINSTCGAISAVGEDGHIAMHFILLKDAVDAAIKITCESFASDLNVYGRIVAYYGNDFDYQCDDDFQKGFYMALLYEHGLGAGAIAGDIPLRKSLLAVPNESGSLIIEATLMDAESGEVIIDDRCEFSSQTTGGVEGNLVGTRCSFHLRVDWSQGPGCIKGGCSYLF</sequence>